<evidence type="ECO:0000313" key="1">
    <source>
        <dbReference type="EMBL" id="GFS88113.1"/>
    </source>
</evidence>
<comment type="caution">
    <text evidence="1">The sequence shown here is derived from an EMBL/GenBank/DDBJ whole genome shotgun (WGS) entry which is preliminary data.</text>
</comment>
<name>A0A8X6TAN8_NEPPI</name>
<evidence type="ECO:0000313" key="2">
    <source>
        <dbReference type="Proteomes" id="UP000887013"/>
    </source>
</evidence>
<dbReference type="Proteomes" id="UP000887013">
    <property type="component" value="Unassembled WGS sequence"/>
</dbReference>
<keyword evidence="2" id="KW-1185">Reference proteome</keyword>
<proteinExistence type="predicted"/>
<dbReference type="EMBL" id="BMAW01052926">
    <property type="protein sequence ID" value="GFS88113.1"/>
    <property type="molecule type" value="Genomic_DNA"/>
</dbReference>
<dbReference type="AlphaFoldDB" id="A0A8X6TAN8"/>
<reference evidence="1" key="1">
    <citation type="submission" date="2020-08" db="EMBL/GenBank/DDBJ databases">
        <title>Multicomponent nature underlies the extraordinary mechanical properties of spider dragline silk.</title>
        <authorList>
            <person name="Kono N."/>
            <person name="Nakamura H."/>
            <person name="Mori M."/>
            <person name="Yoshida Y."/>
            <person name="Ohtoshi R."/>
            <person name="Malay A.D."/>
            <person name="Moran D.A.P."/>
            <person name="Tomita M."/>
            <person name="Numata K."/>
            <person name="Arakawa K."/>
        </authorList>
    </citation>
    <scope>NUCLEOTIDE SEQUENCE</scope>
</reference>
<protein>
    <submittedName>
        <fullName evidence="1">Uncharacterized protein</fullName>
    </submittedName>
</protein>
<organism evidence="1 2">
    <name type="scientific">Nephila pilipes</name>
    <name type="common">Giant wood spider</name>
    <name type="synonym">Nephila maculata</name>
    <dbReference type="NCBI Taxonomy" id="299642"/>
    <lineage>
        <taxon>Eukaryota</taxon>
        <taxon>Metazoa</taxon>
        <taxon>Ecdysozoa</taxon>
        <taxon>Arthropoda</taxon>
        <taxon>Chelicerata</taxon>
        <taxon>Arachnida</taxon>
        <taxon>Araneae</taxon>
        <taxon>Araneomorphae</taxon>
        <taxon>Entelegynae</taxon>
        <taxon>Araneoidea</taxon>
        <taxon>Nephilidae</taxon>
        <taxon>Nephila</taxon>
    </lineage>
</organism>
<sequence>MAESNAELAYGTVLKLPGEFFSDSTPNANALELLQSLRHHVLALKPVSASRHFSYPGFIRKDLLRSPCFFLRLDRVESHWNHPTLVHTR</sequence>
<gene>
    <name evidence="1" type="ORF">NPIL_207931</name>
</gene>
<accession>A0A8X6TAN8</accession>